<sequence length="92" mass="11074">MKKFATFQVNFCLILTVVLLLNSYETAEAFVVRSRTAGRRSRREGRRELYKNSEYIKELLVILRQFRIISEDLQMLPKIPEDYRRFPKTNEE</sequence>
<evidence type="ECO:0000256" key="1">
    <source>
        <dbReference type="SAM" id="SignalP"/>
    </source>
</evidence>
<feature type="chain" id="PRO_5047474770" evidence="1">
    <location>
        <begin position="30"/>
        <end position="92"/>
    </location>
</feature>
<feature type="signal peptide" evidence="1">
    <location>
        <begin position="1"/>
        <end position="29"/>
    </location>
</feature>
<evidence type="ECO:0000313" key="3">
    <source>
        <dbReference type="Proteomes" id="UP001159405"/>
    </source>
</evidence>
<evidence type="ECO:0000313" key="2">
    <source>
        <dbReference type="EMBL" id="CAH3150305.1"/>
    </source>
</evidence>
<dbReference type="Proteomes" id="UP001159405">
    <property type="component" value="Unassembled WGS sequence"/>
</dbReference>
<proteinExistence type="predicted"/>
<name>A0ABN8PXL9_9CNID</name>
<feature type="non-terminal residue" evidence="2">
    <location>
        <position position="92"/>
    </location>
</feature>
<keyword evidence="1" id="KW-0732">Signal</keyword>
<protein>
    <submittedName>
        <fullName evidence="2">Uncharacterized protein</fullName>
    </submittedName>
</protein>
<dbReference type="EMBL" id="CALNXK010000088">
    <property type="protein sequence ID" value="CAH3150305.1"/>
    <property type="molecule type" value="Genomic_DNA"/>
</dbReference>
<accession>A0ABN8PXL9</accession>
<comment type="caution">
    <text evidence="2">The sequence shown here is derived from an EMBL/GenBank/DDBJ whole genome shotgun (WGS) entry which is preliminary data.</text>
</comment>
<organism evidence="2 3">
    <name type="scientific">Porites lobata</name>
    <dbReference type="NCBI Taxonomy" id="104759"/>
    <lineage>
        <taxon>Eukaryota</taxon>
        <taxon>Metazoa</taxon>
        <taxon>Cnidaria</taxon>
        <taxon>Anthozoa</taxon>
        <taxon>Hexacorallia</taxon>
        <taxon>Scleractinia</taxon>
        <taxon>Fungiina</taxon>
        <taxon>Poritidae</taxon>
        <taxon>Porites</taxon>
    </lineage>
</organism>
<keyword evidence="3" id="KW-1185">Reference proteome</keyword>
<reference evidence="2 3" key="1">
    <citation type="submission" date="2022-05" db="EMBL/GenBank/DDBJ databases">
        <authorList>
            <consortium name="Genoscope - CEA"/>
            <person name="William W."/>
        </authorList>
    </citation>
    <scope>NUCLEOTIDE SEQUENCE [LARGE SCALE GENOMIC DNA]</scope>
</reference>
<gene>
    <name evidence="2" type="ORF">PLOB_00047356</name>
</gene>